<evidence type="ECO:0000256" key="1">
    <source>
        <dbReference type="ARBA" id="ARBA00004651"/>
    </source>
</evidence>
<comment type="caution">
    <text evidence="8">The sequence shown here is derived from an EMBL/GenBank/DDBJ whole genome shotgun (WGS) entry which is preliminary data.</text>
</comment>
<dbReference type="Pfam" id="PF12698">
    <property type="entry name" value="ABC2_membrane_3"/>
    <property type="match status" value="1"/>
</dbReference>
<dbReference type="InterPro" id="IPR013525">
    <property type="entry name" value="ABC2_TM"/>
</dbReference>
<gene>
    <name evidence="8" type="ORF">AVR91_0205855</name>
</gene>
<evidence type="ECO:0000256" key="5">
    <source>
        <dbReference type="ARBA" id="ARBA00023136"/>
    </source>
</evidence>
<evidence type="ECO:0000256" key="3">
    <source>
        <dbReference type="ARBA" id="ARBA00022692"/>
    </source>
</evidence>
<dbReference type="Proteomes" id="UP000076660">
    <property type="component" value="Unassembled WGS sequence"/>
</dbReference>
<feature type="transmembrane region" description="Helical" evidence="6">
    <location>
        <begin position="303"/>
        <end position="324"/>
    </location>
</feature>
<evidence type="ECO:0000256" key="4">
    <source>
        <dbReference type="ARBA" id="ARBA00022989"/>
    </source>
</evidence>
<feature type="transmembrane region" description="Helical" evidence="6">
    <location>
        <begin position="356"/>
        <end position="378"/>
    </location>
</feature>
<dbReference type="EMBL" id="LQMT02000007">
    <property type="protein sequence ID" value="ONF73636.1"/>
    <property type="molecule type" value="Genomic_DNA"/>
</dbReference>
<dbReference type="RefSeq" id="WP_063274761.1">
    <property type="nucleotide sequence ID" value="NZ_LQMT02000007.1"/>
</dbReference>
<feature type="transmembrane region" description="Helical" evidence="6">
    <location>
        <begin position="226"/>
        <end position="249"/>
    </location>
</feature>
<dbReference type="OrthoDB" id="161250at2"/>
<reference evidence="8 9" key="1">
    <citation type="submission" date="2016-12" db="EMBL/GenBank/DDBJ databases">
        <title>Amycolatopsis keratiniphila subsp. keratiniphila genome sequencing and assembly.</title>
        <authorList>
            <person name="Mayilraj S."/>
            <person name="Kaur N."/>
        </authorList>
    </citation>
    <scope>NUCLEOTIDE SEQUENCE [LARGE SCALE GENOMIC DNA]</scope>
    <source>
        <strain evidence="8 9">DSM 44409</strain>
    </source>
</reference>
<sequence length="383" mass="39326">MHAAFVVAAKDLRQRLRDRSAWVLGFVAPVAVALLMSFAFQGGEHFHTKVAVVDQDGGALATAFTAFLTGPQLDSVLDVVPVTSETDARALIDEGELGAVFLIPQGFTAVAHGGTAEPMTVLSGVDSPLAGTVARSLGESFVAQLNADRLSMATALAAGAGSVDPSEMAGLRLPEQVVPKAAGTEQLTAAGYYGPAMGIFFMFFAIGFGARGYFEERANGTLDRIAVAPVGAGALLLGKALATFVYGVASLSSVALVTGLVLGSGWGPPLAVGMMIVALALTLVCLTAFVIAAAGSDRQADGIASLVIFGLVLIGGNFIMLGGAPEIMRKLALLTPNGWALRAFTDLAGGAGWISVVQPVLAILSFCAVISAITVPIYRKRFR</sequence>
<dbReference type="Gene3D" id="3.40.1710.10">
    <property type="entry name" value="abc type-2 transporter like domain"/>
    <property type="match status" value="1"/>
</dbReference>
<evidence type="ECO:0000313" key="9">
    <source>
        <dbReference type="Proteomes" id="UP000076660"/>
    </source>
</evidence>
<proteinExistence type="predicted"/>
<feature type="domain" description="ABC-2 type transporter transmembrane" evidence="7">
    <location>
        <begin position="20"/>
        <end position="374"/>
    </location>
</feature>
<keyword evidence="3 6" id="KW-0812">Transmembrane</keyword>
<dbReference type="PANTHER" id="PTHR30294:SF29">
    <property type="entry name" value="MULTIDRUG ABC TRANSPORTER PERMEASE YBHS-RELATED"/>
    <property type="match status" value="1"/>
</dbReference>
<accession>A0A1W2M276</accession>
<organism evidence="8 9">
    <name type="scientific">Amycolatopsis keratiniphila subsp. keratiniphila</name>
    <dbReference type="NCBI Taxonomy" id="227715"/>
    <lineage>
        <taxon>Bacteria</taxon>
        <taxon>Bacillati</taxon>
        <taxon>Actinomycetota</taxon>
        <taxon>Actinomycetes</taxon>
        <taxon>Pseudonocardiales</taxon>
        <taxon>Pseudonocardiaceae</taxon>
        <taxon>Amycolatopsis</taxon>
        <taxon>Amycolatopsis japonica group</taxon>
    </lineage>
</organism>
<dbReference type="AlphaFoldDB" id="A0A1W2M276"/>
<dbReference type="GO" id="GO:0140359">
    <property type="term" value="F:ABC-type transporter activity"/>
    <property type="evidence" value="ECO:0007669"/>
    <property type="project" value="InterPro"/>
</dbReference>
<dbReference type="PANTHER" id="PTHR30294">
    <property type="entry name" value="MEMBRANE COMPONENT OF ABC TRANSPORTER YHHJ-RELATED"/>
    <property type="match status" value="1"/>
</dbReference>
<keyword evidence="5 6" id="KW-0472">Membrane</keyword>
<comment type="subcellular location">
    <subcellularLocation>
        <location evidence="1">Cell membrane</location>
        <topology evidence="1">Multi-pass membrane protein</topology>
    </subcellularLocation>
</comment>
<feature type="transmembrane region" description="Helical" evidence="6">
    <location>
        <begin position="21"/>
        <end position="40"/>
    </location>
</feature>
<dbReference type="InterPro" id="IPR051449">
    <property type="entry name" value="ABC-2_transporter_component"/>
</dbReference>
<dbReference type="GO" id="GO:0005886">
    <property type="term" value="C:plasma membrane"/>
    <property type="evidence" value="ECO:0007669"/>
    <property type="project" value="UniProtKB-SubCell"/>
</dbReference>
<evidence type="ECO:0000256" key="6">
    <source>
        <dbReference type="SAM" id="Phobius"/>
    </source>
</evidence>
<protein>
    <submittedName>
        <fullName evidence="8">Multidrug ABC transporter permease</fullName>
    </submittedName>
</protein>
<feature type="transmembrane region" description="Helical" evidence="6">
    <location>
        <begin position="192"/>
        <end position="214"/>
    </location>
</feature>
<evidence type="ECO:0000259" key="7">
    <source>
        <dbReference type="Pfam" id="PF12698"/>
    </source>
</evidence>
<keyword evidence="2" id="KW-1003">Cell membrane</keyword>
<evidence type="ECO:0000256" key="2">
    <source>
        <dbReference type="ARBA" id="ARBA00022475"/>
    </source>
</evidence>
<name>A0A1W2M276_9PSEU</name>
<feature type="transmembrane region" description="Helical" evidence="6">
    <location>
        <begin position="269"/>
        <end position="291"/>
    </location>
</feature>
<evidence type="ECO:0000313" key="8">
    <source>
        <dbReference type="EMBL" id="ONF73636.1"/>
    </source>
</evidence>
<keyword evidence="4 6" id="KW-1133">Transmembrane helix</keyword>